<dbReference type="SUPFAM" id="SSF53474">
    <property type="entry name" value="alpha/beta-Hydrolases"/>
    <property type="match status" value="1"/>
</dbReference>
<dbReference type="Gene3D" id="3.40.50.1820">
    <property type="entry name" value="alpha/beta hydrolase"/>
    <property type="match status" value="1"/>
</dbReference>
<gene>
    <name evidence="3" type="ORF">C3E78_10525</name>
</gene>
<organism evidence="3 4">
    <name type="scientific">Aeromicrobium chenweiae</name>
    <dbReference type="NCBI Taxonomy" id="2079793"/>
    <lineage>
        <taxon>Bacteria</taxon>
        <taxon>Bacillati</taxon>
        <taxon>Actinomycetota</taxon>
        <taxon>Actinomycetes</taxon>
        <taxon>Propionibacteriales</taxon>
        <taxon>Nocardioidaceae</taxon>
        <taxon>Aeromicrobium</taxon>
    </lineage>
</organism>
<reference evidence="4" key="1">
    <citation type="submission" date="2018-01" db="EMBL/GenBank/DDBJ databases">
        <authorList>
            <person name="Li J."/>
        </authorList>
    </citation>
    <scope>NUCLEOTIDE SEQUENCE [LARGE SCALE GENOMIC DNA]</scope>
    <source>
        <strain evidence="4">592</strain>
    </source>
</reference>
<evidence type="ECO:0000256" key="1">
    <source>
        <dbReference type="ARBA" id="ARBA00022729"/>
    </source>
</evidence>
<keyword evidence="1" id="KW-0732">Signal</keyword>
<keyword evidence="4" id="KW-1185">Reference proteome</keyword>
<dbReference type="Pfam" id="PF12146">
    <property type="entry name" value="Hydrolase_4"/>
    <property type="match status" value="1"/>
</dbReference>
<dbReference type="OrthoDB" id="9767239at2"/>
<evidence type="ECO:0000259" key="2">
    <source>
        <dbReference type="Pfam" id="PF12146"/>
    </source>
</evidence>
<dbReference type="InterPro" id="IPR029058">
    <property type="entry name" value="AB_hydrolase_fold"/>
</dbReference>
<dbReference type="Proteomes" id="UP000244384">
    <property type="component" value="Chromosome"/>
</dbReference>
<accession>A0A2S0WS45</accession>
<evidence type="ECO:0000313" key="4">
    <source>
        <dbReference type="Proteomes" id="UP000244384"/>
    </source>
</evidence>
<proteinExistence type="predicted"/>
<dbReference type="RefSeq" id="WP_108580853.1">
    <property type="nucleotide sequence ID" value="NZ_CP026952.1"/>
</dbReference>
<name>A0A2S0WS45_9ACTN</name>
<protein>
    <recommendedName>
        <fullName evidence="2">Serine aminopeptidase S33 domain-containing protein</fullName>
    </recommendedName>
</protein>
<dbReference type="AlphaFoldDB" id="A0A2S0WS45"/>
<feature type="domain" description="Serine aminopeptidase S33" evidence="2">
    <location>
        <begin position="24"/>
        <end position="153"/>
    </location>
</feature>
<sequence length="295" mass="32181">MRTTIDVDGRPRTYTVIANRDSSQPRDLVLVFHGSRQDAEAHRKFTGHSFDALAENGEAVVAYLDGHKGNWNDARKESYFPARIEDVDDVGFTRAVIRQLTATHRIAPDHVFAVGYSNGGQMVLRLVHEIPDLLAGAAVLSAPMPAPDNLLLPPATPKYTPLPVLLMHGTQDRVVPYRGGAMAAWARRLFKVGGSTLSAPETAQYFARRNGISSASQVSRLPRRNGASGKTWVEQTDYREAGHPPVRLLTVHGAGHTIPGPRRAPFILGRTNQDISAATVIAEFFGITVPARSRP</sequence>
<dbReference type="PANTHER" id="PTHR43037">
    <property type="entry name" value="UNNAMED PRODUCT-RELATED"/>
    <property type="match status" value="1"/>
</dbReference>
<dbReference type="InterPro" id="IPR050955">
    <property type="entry name" value="Plant_Biomass_Hydrol_Est"/>
</dbReference>
<dbReference type="PANTHER" id="PTHR43037:SF1">
    <property type="entry name" value="BLL1128 PROTEIN"/>
    <property type="match status" value="1"/>
</dbReference>
<accession>A0A5F2EVA0</accession>
<dbReference type="KEGG" id="aez:C3E78_10525"/>
<dbReference type="InterPro" id="IPR022742">
    <property type="entry name" value="Hydrolase_4"/>
</dbReference>
<dbReference type="EMBL" id="CP026952">
    <property type="protein sequence ID" value="AWB94142.1"/>
    <property type="molecule type" value="Genomic_DNA"/>
</dbReference>
<evidence type="ECO:0000313" key="3">
    <source>
        <dbReference type="EMBL" id="AWB94142.1"/>
    </source>
</evidence>